<dbReference type="EMBL" id="FMSV02000556">
    <property type="protein sequence ID" value="SEH08886.1"/>
    <property type="molecule type" value="Genomic_DNA"/>
</dbReference>
<dbReference type="PANTHER" id="PTHR43551:SF1">
    <property type="entry name" value="HETERODISULFIDE REDUCTASE"/>
    <property type="match status" value="1"/>
</dbReference>
<dbReference type="PROSITE" id="PS00198">
    <property type="entry name" value="4FE4S_FER_1"/>
    <property type="match status" value="1"/>
</dbReference>
<evidence type="ECO:0000256" key="6">
    <source>
        <dbReference type="ARBA" id="ARBA00023014"/>
    </source>
</evidence>
<dbReference type="InterPro" id="IPR009051">
    <property type="entry name" value="Helical_ferredxn"/>
</dbReference>
<sequence>MSAATLKRGLQALREEIDAPVASFFSSCMHCGLCAEACLFYTETGNPEYTPIHKLEPMRRLWQQEFTLLGRLQSLLGLSKPVTDAELEAWQPLVYDSCSLCGRCSMVCPVGNDVAYMIRKMREGMSASGNAPEGIMGATTRAVKIGSPMGVRFPAVQAQARHVKNDTGIDIPVDVEGAEYLMLMSSMEIINFPEYMESVARIFKQAGKTWTISSTAFEATNSGIQLGNSDIAKELVQRVVDAAEKLKVKTVISPECGHAYTAIRWEGPNLIGKPFSFEVKHIVEVLDEFRTAGLLKTEGLEEARLTFHDPCQLVRRGGVIEPPRNLLKMVSQNFVEMEDNGKMNWCCGAGGGVSANEDAAELRLTAFKRKKVQLESLHVDTLVTACANCRMQLEEGLEVNQMDMPVVGLTEMLAEHLVETPDDEAFDDKIKIPAGD</sequence>
<keyword evidence="3" id="KW-0479">Metal-binding</keyword>
<reference evidence="8 9" key="1">
    <citation type="submission" date="2016-10" db="EMBL/GenBank/DDBJ databases">
        <authorList>
            <person name="de Groot N.N."/>
        </authorList>
    </citation>
    <scope>NUCLEOTIDE SEQUENCE [LARGE SCALE GENOMIC DNA]</scope>
    <source>
        <strain evidence="8">MBHS1</strain>
    </source>
</reference>
<name>A0A1H6FID7_9GAMM</name>
<evidence type="ECO:0000256" key="3">
    <source>
        <dbReference type="ARBA" id="ARBA00022723"/>
    </source>
</evidence>
<gene>
    <name evidence="8" type="ORF">MBHS_04779</name>
</gene>
<dbReference type="OrthoDB" id="9794954at2"/>
<evidence type="ECO:0000256" key="1">
    <source>
        <dbReference type="ARBA" id="ARBA00022448"/>
    </source>
</evidence>
<evidence type="ECO:0000313" key="8">
    <source>
        <dbReference type="EMBL" id="SEH08886.1"/>
    </source>
</evidence>
<dbReference type="Pfam" id="PF02754">
    <property type="entry name" value="CCG"/>
    <property type="match status" value="1"/>
</dbReference>
<keyword evidence="9" id="KW-1185">Reference proteome</keyword>
<keyword evidence="4" id="KW-0249">Electron transport</keyword>
<evidence type="ECO:0000256" key="5">
    <source>
        <dbReference type="ARBA" id="ARBA00023004"/>
    </source>
</evidence>
<evidence type="ECO:0000313" key="9">
    <source>
        <dbReference type="Proteomes" id="UP000236724"/>
    </source>
</evidence>
<dbReference type="SUPFAM" id="SSF46548">
    <property type="entry name" value="alpha-helical ferredoxin"/>
    <property type="match status" value="1"/>
</dbReference>
<dbReference type="PROSITE" id="PS51379">
    <property type="entry name" value="4FE4S_FER_2"/>
    <property type="match status" value="1"/>
</dbReference>
<evidence type="ECO:0000256" key="2">
    <source>
        <dbReference type="ARBA" id="ARBA00022485"/>
    </source>
</evidence>
<feature type="domain" description="4Fe-4S ferredoxin-type" evidence="7">
    <location>
        <begin position="90"/>
        <end position="120"/>
    </location>
</feature>
<keyword evidence="2" id="KW-0004">4Fe-4S</keyword>
<proteinExistence type="predicted"/>
<keyword evidence="6" id="KW-0411">Iron-sulfur</keyword>
<accession>A0A1H6FID7</accession>
<dbReference type="Gene3D" id="1.10.1060.10">
    <property type="entry name" value="Alpha-helical ferredoxin"/>
    <property type="match status" value="1"/>
</dbReference>
<dbReference type="InterPro" id="IPR017896">
    <property type="entry name" value="4Fe4S_Fe-S-bd"/>
</dbReference>
<dbReference type="RefSeq" id="WP_103922392.1">
    <property type="nucleotide sequence ID" value="NZ_FMSV02000556.1"/>
</dbReference>
<dbReference type="InterPro" id="IPR004017">
    <property type="entry name" value="Cys_rich_dom"/>
</dbReference>
<dbReference type="InterPro" id="IPR017900">
    <property type="entry name" value="4Fe4S_Fe_S_CS"/>
</dbReference>
<dbReference type="GO" id="GO:0016491">
    <property type="term" value="F:oxidoreductase activity"/>
    <property type="evidence" value="ECO:0007669"/>
    <property type="project" value="UniProtKB-ARBA"/>
</dbReference>
<dbReference type="Proteomes" id="UP000236724">
    <property type="component" value="Unassembled WGS sequence"/>
</dbReference>
<dbReference type="GO" id="GO:0046872">
    <property type="term" value="F:metal ion binding"/>
    <property type="evidence" value="ECO:0007669"/>
    <property type="project" value="UniProtKB-KW"/>
</dbReference>
<evidence type="ECO:0000256" key="4">
    <source>
        <dbReference type="ARBA" id="ARBA00022982"/>
    </source>
</evidence>
<protein>
    <submittedName>
        <fullName evidence="8">Succinate dehydrogenase/fumarate reductase iron-sulfur subunit</fullName>
    </submittedName>
</protein>
<dbReference type="Pfam" id="PF13183">
    <property type="entry name" value="Fer4_8"/>
    <property type="match status" value="1"/>
</dbReference>
<dbReference type="PANTHER" id="PTHR43551">
    <property type="entry name" value="FUMARATE REDUCTASE IRON-SULFUR SUBUNIT"/>
    <property type="match status" value="1"/>
</dbReference>
<dbReference type="AlphaFoldDB" id="A0A1H6FID7"/>
<dbReference type="GO" id="GO:0051539">
    <property type="term" value="F:4 iron, 4 sulfur cluster binding"/>
    <property type="evidence" value="ECO:0007669"/>
    <property type="project" value="UniProtKB-KW"/>
</dbReference>
<keyword evidence="1" id="KW-0813">Transport</keyword>
<evidence type="ECO:0000259" key="7">
    <source>
        <dbReference type="PROSITE" id="PS51379"/>
    </source>
</evidence>
<keyword evidence="5" id="KW-0408">Iron</keyword>
<organism evidence="8 9">
    <name type="scientific">Candidatus Venteria ishoeyi</name>
    <dbReference type="NCBI Taxonomy" id="1899563"/>
    <lineage>
        <taxon>Bacteria</taxon>
        <taxon>Pseudomonadati</taxon>
        <taxon>Pseudomonadota</taxon>
        <taxon>Gammaproteobacteria</taxon>
        <taxon>Thiotrichales</taxon>
        <taxon>Thiotrichaceae</taxon>
        <taxon>Venteria</taxon>
    </lineage>
</organism>